<protein>
    <submittedName>
        <fullName evidence="7">CCA tRNA nucleotidyltransferase, mitochondrial</fullName>
    </submittedName>
</protein>
<gene>
    <name evidence="7" type="primary">CCA1</name>
    <name evidence="7" type="ORF">AK812_SmicGene40468</name>
</gene>
<dbReference type="Gene3D" id="3.30.460.10">
    <property type="entry name" value="Beta Polymerase, domain 2"/>
    <property type="match status" value="1"/>
</dbReference>
<dbReference type="AlphaFoldDB" id="A0A1Q9C8Q8"/>
<keyword evidence="3 4" id="KW-0694">RNA-binding</keyword>
<feature type="domain" description="Poly A polymerase head" evidence="6">
    <location>
        <begin position="136"/>
        <end position="296"/>
    </location>
</feature>
<dbReference type="GO" id="GO:0003723">
    <property type="term" value="F:RNA binding"/>
    <property type="evidence" value="ECO:0007669"/>
    <property type="project" value="UniProtKB-KW"/>
</dbReference>
<evidence type="ECO:0000256" key="3">
    <source>
        <dbReference type="ARBA" id="ARBA00022884"/>
    </source>
</evidence>
<keyword evidence="5" id="KW-1133">Transmembrane helix</keyword>
<organism evidence="7 8">
    <name type="scientific">Symbiodinium microadriaticum</name>
    <name type="common">Dinoflagellate</name>
    <name type="synonym">Zooxanthella microadriatica</name>
    <dbReference type="NCBI Taxonomy" id="2951"/>
    <lineage>
        <taxon>Eukaryota</taxon>
        <taxon>Sar</taxon>
        <taxon>Alveolata</taxon>
        <taxon>Dinophyceae</taxon>
        <taxon>Suessiales</taxon>
        <taxon>Symbiodiniaceae</taxon>
        <taxon>Symbiodinium</taxon>
    </lineage>
</organism>
<dbReference type="Proteomes" id="UP000186817">
    <property type="component" value="Unassembled WGS sequence"/>
</dbReference>
<dbReference type="OrthoDB" id="445712at2759"/>
<dbReference type="GO" id="GO:0001680">
    <property type="term" value="P:tRNA 3'-terminal CCA addition"/>
    <property type="evidence" value="ECO:0007669"/>
    <property type="project" value="TreeGrafter"/>
</dbReference>
<evidence type="ECO:0000256" key="5">
    <source>
        <dbReference type="SAM" id="Phobius"/>
    </source>
</evidence>
<keyword evidence="2 4" id="KW-0808">Transferase</keyword>
<dbReference type="InterPro" id="IPR043519">
    <property type="entry name" value="NT_sf"/>
</dbReference>
<evidence type="ECO:0000313" key="7">
    <source>
        <dbReference type="EMBL" id="OLP79257.1"/>
    </source>
</evidence>
<comment type="caution">
    <text evidence="7">The sequence shown here is derived from an EMBL/GenBank/DDBJ whole genome shotgun (WGS) entry which is preliminary data.</text>
</comment>
<dbReference type="InterPro" id="IPR002646">
    <property type="entry name" value="PolA_pol_head_dom"/>
</dbReference>
<dbReference type="SUPFAM" id="SSF81301">
    <property type="entry name" value="Nucleotidyltransferase"/>
    <property type="match status" value="1"/>
</dbReference>
<evidence type="ECO:0000256" key="4">
    <source>
        <dbReference type="RuleBase" id="RU003953"/>
    </source>
</evidence>
<name>A0A1Q9C8Q8_SYMMI</name>
<dbReference type="GO" id="GO:0016779">
    <property type="term" value="F:nucleotidyltransferase activity"/>
    <property type="evidence" value="ECO:0007669"/>
    <property type="project" value="InterPro"/>
</dbReference>
<evidence type="ECO:0000256" key="2">
    <source>
        <dbReference type="ARBA" id="ARBA00022679"/>
    </source>
</evidence>
<evidence type="ECO:0000259" key="6">
    <source>
        <dbReference type="Pfam" id="PF01743"/>
    </source>
</evidence>
<dbReference type="PANTHER" id="PTHR13734">
    <property type="entry name" value="TRNA-NUCLEOTIDYLTRANSFERASE"/>
    <property type="match status" value="1"/>
</dbReference>
<dbReference type="EMBL" id="LSRX01001506">
    <property type="protein sequence ID" value="OLP79257.1"/>
    <property type="molecule type" value="Genomic_DNA"/>
</dbReference>
<sequence>MEDLLGVWSRAVLEALHCRHVAPLHMLEISAYLRRGLAPWPNPKPPPTRIALPRAVSTRRVAPLKAPKTSSQGLPGRAQRLCLAAMAAVASERLRVRHGEELSEEYTCRIPKTDAEILRFFLCFLADQGLSDVPVFINGGYVRDLLLGKEPDDLDLTLCLRDCAPEVTVAALLDEMKPYVEQRPEFGLTEFKNATILSNESKDKQLDTFKAHFTNTAGVKTEVDVMPTIGEETYSDDNRVPVRDQRGLPEEDALRRDLTIGALLMRVRSSESSTALRYELFDFYGGVTDIERGVLRSPCPVDRQPAEVEEVVLRTPEEKELIVLPGSRVQNLQTNQMCNVGSCKNRRRNQPLQADTDKSNCFLAMAALAKARTSILLLVFGCAFCFCAWYPVRSRSSRPVARRSSDKQEIVYNYFAQDYALVTRKEETFDVGQWLSELLPWSDGELRARDVLSEILPKWRSIDVGPQTDIALRRRFRALTAATGGEEPALAAMRRNIAILYFGEGQIQRAGEVLQRLLGKERAAQVIQKNPGVLTIDPRNLENNISAVCVAADVIDVLVQNGQVARLTAGAVGIFFAVGIAKALGDVIYLRVLSQT</sequence>
<evidence type="ECO:0000256" key="1">
    <source>
        <dbReference type="ARBA" id="ARBA00007265"/>
    </source>
</evidence>
<comment type="similarity">
    <text evidence="1 4">Belongs to the tRNA nucleotidyltransferase/poly(A) polymerase family.</text>
</comment>
<dbReference type="Pfam" id="PF01743">
    <property type="entry name" value="PolyA_pol"/>
    <property type="match status" value="1"/>
</dbReference>
<keyword evidence="5" id="KW-0472">Membrane</keyword>
<proteinExistence type="inferred from homology"/>
<evidence type="ECO:0000313" key="8">
    <source>
        <dbReference type="Proteomes" id="UP000186817"/>
    </source>
</evidence>
<keyword evidence="8" id="KW-1185">Reference proteome</keyword>
<feature type="transmembrane region" description="Helical" evidence="5">
    <location>
        <begin position="375"/>
        <end position="392"/>
    </location>
</feature>
<accession>A0A1Q9C8Q8</accession>
<keyword evidence="5" id="KW-0812">Transmembrane</keyword>
<dbReference type="PANTHER" id="PTHR13734:SF5">
    <property type="entry name" value="CCA TRNA NUCLEOTIDYLTRANSFERASE, MITOCHONDRIAL"/>
    <property type="match status" value="1"/>
</dbReference>
<reference evidence="7 8" key="1">
    <citation type="submission" date="2016-02" db="EMBL/GenBank/DDBJ databases">
        <title>Genome analysis of coral dinoflagellate symbionts highlights evolutionary adaptations to a symbiotic lifestyle.</title>
        <authorList>
            <person name="Aranda M."/>
            <person name="Li Y."/>
            <person name="Liew Y.J."/>
            <person name="Baumgarten S."/>
            <person name="Simakov O."/>
            <person name="Wilson M."/>
            <person name="Piel J."/>
            <person name="Ashoor H."/>
            <person name="Bougouffa S."/>
            <person name="Bajic V.B."/>
            <person name="Ryu T."/>
            <person name="Ravasi T."/>
            <person name="Bayer T."/>
            <person name="Micklem G."/>
            <person name="Kim H."/>
            <person name="Bhak J."/>
            <person name="Lajeunesse T.C."/>
            <person name="Voolstra C.R."/>
        </authorList>
    </citation>
    <scope>NUCLEOTIDE SEQUENCE [LARGE SCALE GENOMIC DNA]</scope>
    <source>
        <strain evidence="7 8">CCMP2467</strain>
    </source>
</reference>